<proteinExistence type="inferred from homology"/>
<keyword evidence="15" id="KW-1185">Reference proteome</keyword>
<keyword evidence="9" id="KW-0560">Oxidoreductase</keyword>
<evidence type="ECO:0000256" key="1">
    <source>
        <dbReference type="ARBA" id="ARBA00001974"/>
    </source>
</evidence>
<comment type="pathway">
    <text evidence="2">Cofactor biosynthesis; NAD(+) biosynthesis; iminoaspartate from L-aspartate (oxidase route): step 1/1.</text>
</comment>
<evidence type="ECO:0000256" key="4">
    <source>
        <dbReference type="ARBA" id="ARBA00012173"/>
    </source>
</evidence>
<dbReference type="InterPro" id="IPR027477">
    <property type="entry name" value="Succ_DH/fumarate_Rdtase_cat_sf"/>
</dbReference>
<keyword evidence="7" id="KW-0662">Pyridine nucleotide biosynthesis</keyword>
<evidence type="ECO:0000259" key="12">
    <source>
        <dbReference type="Pfam" id="PF00890"/>
    </source>
</evidence>
<evidence type="ECO:0000256" key="6">
    <source>
        <dbReference type="ARBA" id="ARBA00022630"/>
    </source>
</evidence>
<dbReference type="EMBL" id="JBBWSC010000008">
    <property type="protein sequence ID" value="MEL0538608.1"/>
    <property type="molecule type" value="Genomic_DNA"/>
</dbReference>
<evidence type="ECO:0000256" key="2">
    <source>
        <dbReference type="ARBA" id="ARBA00004950"/>
    </source>
</evidence>
<dbReference type="Proteomes" id="UP001380601">
    <property type="component" value="Unassembled WGS sequence"/>
</dbReference>
<dbReference type="Pfam" id="PF02910">
    <property type="entry name" value="Succ_DH_flav_C"/>
    <property type="match status" value="1"/>
</dbReference>
<dbReference type="PANTHER" id="PTHR42716">
    <property type="entry name" value="L-ASPARTATE OXIDASE"/>
    <property type="match status" value="1"/>
</dbReference>
<comment type="caution">
    <text evidence="14">The sequence shown here is derived from an EMBL/GenBank/DDBJ whole genome shotgun (WGS) entry which is preliminary data.</text>
</comment>
<evidence type="ECO:0000256" key="3">
    <source>
        <dbReference type="ARBA" id="ARBA00008562"/>
    </source>
</evidence>
<dbReference type="Gene3D" id="3.90.700.10">
    <property type="entry name" value="Succinate dehydrogenase/fumarate reductase flavoprotein, catalytic domain"/>
    <property type="match status" value="1"/>
</dbReference>
<comment type="cofactor">
    <cofactor evidence="1">
        <name>FAD</name>
        <dbReference type="ChEBI" id="CHEBI:57692"/>
    </cofactor>
</comment>
<feature type="domain" description="Fumarate reductase/succinate dehydrogenase flavoprotein-like C-terminal" evidence="13">
    <location>
        <begin position="414"/>
        <end position="503"/>
    </location>
</feature>
<organism evidence="14 15">
    <name type="scientific">Staphylococcus debuckii</name>
    <dbReference type="NCBI Taxonomy" id="2044912"/>
    <lineage>
        <taxon>Bacteria</taxon>
        <taxon>Bacillati</taxon>
        <taxon>Bacillota</taxon>
        <taxon>Bacilli</taxon>
        <taxon>Bacillales</taxon>
        <taxon>Staphylococcaceae</taxon>
        <taxon>Staphylococcus</taxon>
    </lineage>
</organism>
<evidence type="ECO:0000256" key="10">
    <source>
        <dbReference type="ARBA" id="ARBA00030386"/>
    </source>
</evidence>
<dbReference type="Pfam" id="PF00890">
    <property type="entry name" value="FAD_binding_2"/>
    <property type="match status" value="1"/>
</dbReference>
<dbReference type="InterPro" id="IPR003953">
    <property type="entry name" value="FAD-dep_OxRdtase_2_FAD-bd"/>
</dbReference>
<accession>A0ABU9F127</accession>
<dbReference type="Gene3D" id="1.20.58.100">
    <property type="entry name" value="Fumarate reductase/succinate dehydrogenase flavoprotein-like, C-terminal domain"/>
    <property type="match status" value="1"/>
</dbReference>
<dbReference type="PANTHER" id="PTHR42716:SF2">
    <property type="entry name" value="L-ASPARTATE OXIDASE, CHLOROPLASTIC"/>
    <property type="match status" value="1"/>
</dbReference>
<evidence type="ECO:0000259" key="13">
    <source>
        <dbReference type="Pfam" id="PF02910"/>
    </source>
</evidence>
<gene>
    <name evidence="14" type="ORF">AADA34_07765</name>
</gene>
<name>A0ABU9F127_9STAP</name>
<evidence type="ECO:0000256" key="7">
    <source>
        <dbReference type="ARBA" id="ARBA00022642"/>
    </source>
</evidence>
<evidence type="ECO:0000256" key="5">
    <source>
        <dbReference type="ARBA" id="ARBA00021901"/>
    </source>
</evidence>
<keyword evidence="8" id="KW-0274">FAD</keyword>
<reference evidence="14 15" key="1">
    <citation type="submission" date="2024-04" db="EMBL/GenBank/DDBJ databases">
        <title>Staphylococcus debuckii a clinical isolate.</title>
        <authorList>
            <person name="Magnan C."/>
            <person name="Plumet L."/>
            <person name="Morsli M."/>
            <person name="Molle V."/>
            <person name="Lavigne J.-P."/>
        </authorList>
    </citation>
    <scope>NUCLEOTIDE SEQUENCE [LARGE SCALE GENOMIC DNA]</scope>
    <source>
        <strain evidence="14 15">NSD001</strain>
    </source>
</reference>
<dbReference type="EC" id="1.4.3.16" evidence="4"/>
<feature type="domain" description="FAD-dependent oxidoreductase 2 FAD-binding" evidence="12">
    <location>
        <begin position="4"/>
        <end position="372"/>
    </location>
</feature>
<dbReference type="SUPFAM" id="SSF46977">
    <property type="entry name" value="Succinate dehydrogenase/fumarate reductase flavoprotein C-terminal domain"/>
    <property type="match status" value="1"/>
</dbReference>
<dbReference type="InterPro" id="IPR015939">
    <property type="entry name" value="Fum_Rdtase/Succ_DH_flav-like_C"/>
</dbReference>
<keyword evidence="6" id="KW-0285">Flavoprotein</keyword>
<comment type="catalytic activity">
    <reaction evidence="11">
        <text>L-aspartate + O2 = iminosuccinate + H2O2</text>
        <dbReference type="Rhea" id="RHEA:25876"/>
        <dbReference type="ChEBI" id="CHEBI:15379"/>
        <dbReference type="ChEBI" id="CHEBI:16240"/>
        <dbReference type="ChEBI" id="CHEBI:29991"/>
        <dbReference type="ChEBI" id="CHEBI:77875"/>
        <dbReference type="EC" id="1.4.3.16"/>
    </reaction>
    <physiologicalReaction direction="left-to-right" evidence="11">
        <dbReference type="Rhea" id="RHEA:25877"/>
    </physiologicalReaction>
</comment>
<sequence>MRRVIIVGSGIAALSFIRHLNHDIEVVCITKDQLTENNSNFAQGGICFSKNESDDGLAHSIDTFKAGAEMGDFEVIQEVITKSYPFIQELIDEGLSFDKNSKSGELDYAMEGAHCKPRILHAGGDQTGKFIAQHMVAHLDHPNLSIIEETEVIDLLTNTAEEICGVLTLDCNNNLESIEADAVVLATGGINNVFTTNSNIPLSLASGPILALHHELTLESMEMIQFHPTLLGKPKAAFSLVSEAVRGAGAILVNETGEQFMDELHPLKSLAPRDITSRALYHQQQKGHECYLNIKAIPHFPERFPTIYAAVQKHYPGAMLQQLIPVTPGAHYTVGGIQTKVDGSTAHENVYAIGEAACTNFHGANRLASNSLLEGLVMGALAADKVNQTIRPIDPIHFQHSIQIPAISEADAQTLQHQSFDVLGVERNAAQMKTYLEKIQEVLTDAPITENITKSAWQRYCTVKMLQLICTSALERNESRGVHYRTDYPAQNNNWQKQVVELKSGGKENVKSITRTRENHSILH</sequence>
<dbReference type="Gene3D" id="3.50.50.60">
    <property type="entry name" value="FAD/NAD(P)-binding domain"/>
    <property type="match status" value="1"/>
</dbReference>
<evidence type="ECO:0000313" key="14">
    <source>
        <dbReference type="EMBL" id="MEL0538608.1"/>
    </source>
</evidence>
<comment type="similarity">
    <text evidence="3">Belongs to the FAD-dependent oxidoreductase 2 family. NadB subfamily.</text>
</comment>
<evidence type="ECO:0000256" key="8">
    <source>
        <dbReference type="ARBA" id="ARBA00022827"/>
    </source>
</evidence>
<dbReference type="SUPFAM" id="SSF51905">
    <property type="entry name" value="FAD/NAD(P)-binding domain"/>
    <property type="match status" value="1"/>
</dbReference>
<dbReference type="SUPFAM" id="SSF56425">
    <property type="entry name" value="Succinate dehydrogenase/fumarate reductase flavoprotein, catalytic domain"/>
    <property type="match status" value="1"/>
</dbReference>
<protein>
    <recommendedName>
        <fullName evidence="5">L-aspartate oxidase</fullName>
        <ecNumber evidence="4">1.4.3.16</ecNumber>
    </recommendedName>
    <alternativeName>
        <fullName evidence="10">Quinolinate synthase B</fullName>
    </alternativeName>
</protein>
<dbReference type="InterPro" id="IPR005288">
    <property type="entry name" value="NadB"/>
</dbReference>
<dbReference type="InterPro" id="IPR037099">
    <property type="entry name" value="Fum_R/Succ_DH_flav-like_C_sf"/>
</dbReference>
<dbReference type="InterPro" id="IPR036188">
    <property type="entry name" value="FAD/NAD-bd_sf"/>
</dbReference>
<evidence type="ECO:0000256" key="11">
    <source>
        <dbReference type="ARBA" id="ARBA00048305"/>
    </source>
</evidence>
<evidence type="ECO:0000256" key="9">
    <source>
        <dbReference type="ARBA" id="ARBA00023002"/>
    </source>
</evidence>
<dbReference type="RefSeq" id="WP_341612011.1">
    <property type="nucleotide sequence ID" value="NZ_JBBWSC010000008.1"/>
</dbReference>
<evidence type="ECO:0000313" key="15">
    <source>
        <dbReference type="Proteomes" id="UP001380601"/>
    </source>
</evidence>